<gene>
    <name evidence="1" type="ORF">A2840_01585</name>
</gene>
<sequence length="61" mass="7167">MVKANGGHDLRNFKPRKWLKFADIDKSVQELRVIFKQNPHWFEVPKPKSSKGKNVVDYSIN</sequence>
<name>A0A1G1Y3E2_9BACT</name>
<proteinExistence type="predicted"/>
<dbReference type="Proteomes" id="UP000178385">
    <property type="component" value="Unassembled WGS sequence"/>
</dbReference>
<comment type="caution">
    <text evidence="1">The sequence shown here is derived from an EMBL/GenBank/DDBJ whole genome shotgun (WGS) entry which is preliminary data.</text>
</comment>
<organism evidence="1 2">
    <name type="scientific">Candidatus Buchananbacteria bacterium RIFCSPHIGHO2_01_FULL_47_11b</name>
    <dbReference type="NCBI Taxonomy" id="1797537"/>
    <lineage>
        <taxon>Bacteria</taxon>
        <taxon>Candidatus Buchananiibacteriota</taxon>
    </lineage>
</organism>
<evidence type="ECO:0000313" key="1">
    <source>
        <dbReference type="EMBL" id="OGY46863.1"/>
    </source>
</evidence>
<evidence type="ECO:0000313" key="2">
    <source>
        <dbReference type="Proteomes" id="UP000178385"/>
    </source>
</evidence>
<reference evidence="1 2" key="1">
    <citation type="journal article" date="2016" name="Nat. Commun.">
        <title>Thousands of microbial genomes shed light on interconnected biogeochemical processes in an aquifer system.</title>
        <authorList>
            <person name="Anantharaman K."/>
            <person name="Brown C.T."/>
            <person name="Hug L.A."/>
            <person name="Sharon I."/>
            <person name="Castelle C.J."/>
            <person name="Probst A.J."/>
            <person name="Thomas B.C."/>
            <person name="Singh A."/>
            <person name="Wilkins M.J."/>
            <person name="Karaoz U."/>
            <person name="Brodie E.L."/>
            <person name="Williams K.H."/>
            <person name="Hubbard S.S."/>
            <person name="Banfield J.F."/>
        </authorList>
    </citation>
    <scope>NUCLEOTIDE SEQUENCE [LARGE SCALE GENOMIC DNA]</scope>
</reference>
<dbReference type="EMBL" id="MHIG01000026">
    <property type="protein sequence ID" value="OGY46863.1"/>
    <property type="molecule type" value="Genomic_DNA"/>
</dbReference>
<dbReference type="AlphaFoldDB" id="A0A1G1Y3E2"/>
<accession>A0A1G1Y3E2</accession>
<protein>
    <submittedName>
        <fullName evidence="1">Uncharacterized protein</fullName>
    </submittedName>
</protein>